<dbReference type="STRING" id="926571.NVIE_018610"/>
<dbReference type="HOGENOM" id="CLU_080344_4_2_2"/>
<keyword evidence="4" id="KW-1185">Reference proteome</keyword>
<evidence type="ECO:0000313" key="3">
    <source>
        <dbReference type="EMBL" id="AIC16121.1"/>
    </source>
</evidence>
<dbReference type="Gene3D" id="3.30.70.2970">
    <property type="entry name" value="Protein of unknown function (DUF541), domain 2"/>
    <property type="match status" value="1"/>
</dbReference>
<feature type="region of interest" description="Disordered" evidence="1">
    <location>
        <begin position="1"/>
        <end position="20"/>
    </location>
</feature>
<gene>
    <name evidence="3" type="ORF">NVIE_018610</name>
</gene>
<dbReference type="KEGG" id="nvn:NVIE_018610"/>
<dbReference type="Gene3D" id="3.30.110.170">
    <property type="entry name" value="Protein of unknown function (DUF541), domain 1"/>
    <property type="match status" value="1"/>
</dbReference>
<keyword evidence="2" id="KW-0472">Membrane</keyword>
<evidence type="ECO:0000313" key="4">
    <source>
        <dbReference type="Proteomes" id="UP000027093"/>
    </source>
</evidence>
<dbReference type="Pfam" id="PF04402">
    <property type="entry name" value="SIMPL"/>
    <property type="match status" value="1"/>
</dbReference>
<feature type="region of interest" description="Disordered" evidence="1">
    <location>
        <begin position="75"/>
        <end position="95"/>
    </location>
</feature>
<protein>
    <recommendedName>
        <fullName evidence="5">DUF541 domain-containing protein</fullName>
    </recommendedName>
</protein>
<evidence type="ECO:0008006" key="5">
    <source>
        <dbReference type="Google" id="ProtNLM"/>
    </source>
</evidence>
<feature type="compositionally biased region" description="Polar residues" evidence="1">
    <location>
        <begin position="1"/>
        <end position="18"/>
    </location>
</feature>
<dbReference type="GO" id="GO:0006974">
    <property type="term" value="P:DNA damage response"/>
    <property type="evidence" value="ECO:0007669"/>
    <property type="project" value="TreeGrafter"/>
</dbReference>
<dbReference type="InterPro" id="IPR007497">
    <property type="entry name" value="SIMPL/DUF541"/>
</dbReference>
<feature type="compositionally biased region" description="Pro residues" evidence="1">
    <location>
        <begin position="80"/>
        <end position="92"/>
    </location>
</feature>
<evidence type="ECO:0000256" key="1">
    <source>
        <dbReference type="SAM" id="MobiDB-lite"/>
    </source>
</evidence>
<proteinExistence type="predicted"/>
<dbReference type="PANTHER" id="PTHR34387">
    <property type="entry name" value="SLR1258 PROTEIN"/>
    <property type="match status" value="1"/>
</dbReference>
<dbReference type="PANTHER" id="PTHR34387:SF2">
    <property type="entry name" value="SLR1258 PROTEIN"/>
    <property type="match status" value="1"/>
</dbReference>
<dbReference type="AlphaFoldDB" id="A0A060HRG5"/>
<dbReference type="EMBL" id="CP007536">
    <property type="protein sequence ID" value="AIC16121.1"/>
    <property type="molecule type" value="Genomic_DNA"/>
</dbReference>
<organism evidence="3 4">
    <name type="scientific">Nitrososphaera viennensis EN76</name>
    <dbReference type="NCBI Taxonomy" id="926571"/>
    <lineage>
        <taxon>Archaea</taxon>
        <taxon>Nitrososphaerota</taxon>
        <taxon>Nitrososphaeria</taxon>
        <taxon>Nitrososphaerales</taxon>
        <taxon>Nitrososphaeraceae</taxon>
        <taxon>Nitrososphaera</taxon>
    </lineage>
</organism>
<dbReference type="Proteomes" id="UP000027093">
    <property type="component" value="Chromosome"/>
</dbReference>
<name>A0A060HRG5_9ARCH</name>
<dbReference type="InterPro" id="IPR052022">
    <property type="entry name" value="26kDa_periplasmic_antigen"/>
</dbReference>
<evidence type="ECO:0000256" key="2">
    <source>
        <dbReference type="SAM" id="Phobius"/>
    </source>
</evidence>
<keyword evidence="2" id="KW-1133">Transmembrane helix</keyword>
<keyword evidence="2" id="KW-0812">Transmembrane</keyword>
<reference evidence="3 4" key="1">
    <citation type="journal article" date="2014" name="Int. J. Syst. Evol. Microbiol.">
        <title>Nitrososphaera viennensis gen. nov., sp. nov., an aerobic and mesophilic, ammonia-oxidizing archaeon from soil and a member of the archaeal phylum Thaumarchaeota.</title>
        <authorList>
            <person name="Stieglmeier M."/>
            <person name="Klingl A."/>
            <person name="Alves R.J."/>
            <person name="Rittmann S.K."/>
            <person name="Melcher M."/>
            <person name="Leisch N."/>
            <person name="Schleper C."/>
        </authorList>
    </citation>
    <scope>NUCLEOTIDE SEQUENCE [LARGE SCALE GENOMIC DNA]</scope>
    <source>
        <strain evidence="3">EN76</strain>
    </source>
</reference>
<sequence length="304" mass="32101">MRRRPTSASHSSCQSRCTRSSDKTSRIFFQNAYHESLPMLYMFTPLGKNGMLAIIGLAAIIAAVPATGHTLYGNAFAQSIPPPPPPPPPPQPQQDLEHVIMVSGTASTKAVPDRAIVTFAVETRDTTAEAALDKNSEAMNSVLAALEEAGVQKNETSTAYFNIFPIYNYTQSGNVQSLQGYTVTNSLTVSSAKTGNVSSWIDAAVQAGANRVDNVQFVFSNEQLAKIQSDLIESAIDNARAKADTIAAKLGVEITGVQSIVSSDTGYIPGPFYAAQAQLGPSGTPIVVGGQEVSASVTVVYIIS</sequence>
<accession>A0A060HRG5</accession>
<feature type="transmembrane region" description="Helical" evidence="2">
    <location>
        <begin position="51"/>
        <end position="72"/>
    </location>
</feature>